<keyword evidence="3" id="KW-1185">Reference proteome</keyword>
<name>A0A182NYT8_9DIPT</name>
<proteinExistence type="predicted"/>
<evidence type="ECO:0000313" key="2">
    <source>
        <dbReference type="EnsemblMetazoa" id="ADIR014977-PA"/>
    </source>
</evidence>
<organism evidence="2 3">
    <name type="scientific">Anopheles dirus</name>
    <dbReference type="NCBI Taxonomy" id="7168"/>
    <lineage>
        <taxon>Eukaryota</taxon>
        <taxon>Metazoa</taxon>
        <taxon>Ecdysozoa</taxon>
        <taxon>Arthropoda</taxon>
        <taxon>Hexapoda</taxon>
        <taxon>Insecta</taxon>
        <taxon>Pterygota</taxon>
        <taxon>Neoptera</taxon>
        <taxon>Endopterygota</taxon>
        <taxon>Diptera</taxon>
        <taxon>Nematocera</taxon>
        <taxon>Culicoidea</taxon>
        <taxon>Culicidae</taxon>
        <taxon>Anophelinae</taxon>
        <taxon>Anopheles</taxon>
    </lineage>
</organism>
<reference evidence="2" key="2">
    <citation type="submission" date="2020-05" db="UniProtKB">
        <authorList>
            <consortium name="EnsemblMetazoa"/>
        </authorList>
    </citation>
    <scope>IDENTIFICATION</scope>
    <source>
        <strain evidence="2">WRAIR2</strain>
    </source>
</reference>
<keyword evidence="1" id="KW-1133">Transmembrane helix</keyword>
<sequence>MHKKKTMKQCKLFDEPTKNNLSSHFFSLVVRSLHWIMFHIAAMNVCMSVFSCFALCQCKSNIKYKTLSKRTNKTVRV</sequence>
<feature type="transmembrane region" description="Helical" evidence="1">
    <location>
        <begin position="35"/>
        <end position="56"/>
    </location>
</feature>
<keyword evidence="1" id="KW-0812">Transmembrane</keyword>
<evidence type="ECO:0000313" key="3">
    <source>
        <dbReference type="Proteomes" id="UP000075884"/>
    </source>
</evidence>
<dbReference type="AlphaFoldDB" id="A0A182NYT8"/>
<keyword evidence="1" id="KW-0472">Membrane</keyword>
<dbReference type="EnsemblMetazoa" id="ADIR014977-RA">
    <property type="protein sequence ID" value="ADIR014977-PA"/>
    <property type="gene ID" value="ADIR014977"/>
</dbReference>
<reference evidence="3" key="1">
    <citation type="submission" date="2013-03" db="EMBL/GenBank/DDBJ databases">
        <title>The Genome Sequence of Anopheles dirus WRAIR2.</title>
        <authorList>
            <consortium name="The Broad Institute Genomics Platform"/>
            <person name="Neafsey D.E."/>
            <person name="Walton C."/>
            <person name="Walker B."/>
            <person name="Young S.K."/>
            <person name="Zeng Q."/>
            <person name="Gargeya S."/>
            <person name="Fitzgerald M."/>
            <person name="Haas B."/>
            <person name="Abouelleil A."/>
            <person name="Allen A.W."/>
            <person name="Alvarado L."/>
            <person name="Arachchi H.M."/>
            <person name="Berlin A.M."/>
            <person name="Chapman S.B."/>
            <person name="Gainer-Dewar J."/>
            <person name="Goldberg J."/>
            <person name="Griggs A."/>
            <person name="Gujja S."/>
            <person name="Hansen M."/>
            <person name="Howarth C."/>
            <person name="Imamovic A."/>
            <person name="Ireland A."/>
            <person name="Larimer J."/>
            <person name="McCowan C."/>
            <person name="Murphy C."/>
            <person name="Pearson M."/>
            <person name="Poon T.W."/>
            <person name="Priest M."/>
            <person name="Roberts A."/>
            <person name="Saif S."/>
            <person name="Shea T."/>
            <person name="Sisk P."/>
            <person name="Sykes S."/>
            <person name="Wortman J."/>
            <person name="Nusbaum C."/>
            <person name="Birren B."/>
        </authorList>
    </citation>
    <scope>NUCLEOTIDE SEQUENCE [LARGE SCALE GENOMIC DNA]</scope>
    <source>
        <strain evidence="3">WRAIR2</strain>
    </source>
</reference>
<dbReference type="VEuPathDB" id="VectorBase:ADIR014977"/>
<protein>
    <submittedName>
        <fullName evidence="2">Uncharacterized protein</fullName>
    </submittedName>
</protein>
<dbReference type="Proteomes" id="UP000075884">
    <property type="component" value="Unassembled WGS sequence"/>
</dbReference>
<evidence type="ECO:0000256" key="1">
    <source>
        <dbReference type="SAM" id="Phobius"/>
    </source>
</evidence>
<accession>A0A182NYT8</accession>